<name>A0A918WG76_9BACT</name>
<protein>
    <recommendedName>
        <fullName evidence="1">VIT domain-containing protein</fullName>
    </recommendedName>
</protein>
<proteinExistence type="predicted"/>
<evidence type="ECO:0000313" key="3">
    <source>
        <dbReference type="Proteomes" id="UP000644507"/>
    </source>
</evidence>
<dbReference type="InterPro" id="IPR011990">
    <property type="entry name" value="TPR-like_helical_dom_sf"/>
</dbReference>
<gene>
    <name evidence="2" type="ORF">GCM10007100_06090</name>
</gene>
<dbReference type="PROSITE" id="PS51468">
    <property type="entry name" value="VIT"/>
    <property type="match status" value="1"/>
</dbReference>
<dbReference type="RefSeq" id="WP_189567245.1">
    <property type="nucleotide sequence ID" value="NZ_BMXI01000002.1"/>
</dbReference>
<feature type="domain" description="VIT" evidence="1">
    <location>
        <begin position="26"/>
        <end position="154"/>
    </location>
</feature>
<organism evidence="2 3">
    <name type="scientific">Roseibacillus persicicus</name>
    <dbReference type="NCBI Taxonomy" id="454148"/>
    <lineage>
        <taxon>Bacteria</taxon>
        <taxon>Pseudomonadati</taxon>
        <taxon>Verrucomicrobiota</taxon>
        <taxon>Verrucomicrobiia</taxon>
        <taxon>Verrucomicrobiales</taxon>
        <taxon>Verrucomicrobiaceae</taxon>
        <taxon>Roseibacillus</taxon>
    </lineage>
</organism>
<dbReference type="EMBL" id="BMXI01000002">
    <property type="protein sequence ID" value="GHC43699.1"/>
    <property type="molecule type" value="Genomic_DNA"/>
</dbReference>
<dbReference type="SUPFAM" id="SSF48452">
    <property type="entry name" value="TPR-like"/>
    <property type="match status" value="1"/>
</dbReference>
<evidence type="ECO:0000313" key="2">
    <source>
        <dbReference type="EMBL" id="GHC43699.1"/>
    </source>
</evidence>
<dbReference type="Pfam" id="PF08487">
    <property type="entry name" value="VIT"/>
    <property type="match status" value="1"/>
</dbReference>
<reference evidence="2" key="2">
    <citation type="submission" date="2020-09" db="EMBL/GenBank/DDBJ databases">
        <authorList>
            <person name="Sun Q."/>
            <person name="Kim S."/>
        </authorList>
    </citation>
    <scope>NUCLEOTIDE SEQUENCE</scope>
    <source>
        <strain evidence="2">KCTC 12988</strain>
    </source>
</reference>
<dbReference type="AlphaFoldDB" id="A0A918WG76"/>
<comment type="caution">
    <text evidence="2">The sequence shown here is derived from an EMBL/GenBank/DDBJ whole genome shotgun (WGS) entry which is preliminary data.</text>
</comment>
<evidence type="ECO:0000259" key="1">
    <source>
        <dbReference type="PROSITE" id="PS51468"/>
    </source>
</evidence>
<dbReference type="Proteomes" id="UP000644507">
    <property type="component" value="Unassembled WGS sequence"/>
</dbReference>
<dbReference type="InterPro" id="IPR013694">
    <property type="entry name" value="VIT"/>
</dbReference>
<sequence length="1052" mass="117807">MISRLTLCLLHLVLLFPISGAEIRAPQIVCRDARNNPFPLDLQRYAVEIERHQDLVETTLTLTFNNETYRSLEGELLLPLPEHATISGYALEVNGAFREAVAVEKKRARLAYETIKARRVDPGIVEKEADGIYRTRIYPILGRSTKSVRISYLEYLPITGPFPFRPTYNLAFNLTSEVDNISVLVKNPGEDLVTHPSLEFLKNSHGHLEAILQNKTLNGKLTIEATDPHHSVAATADRAGGLAYLTLNGQFNEDEQAPVPHPALKRVALLWDASRSMSETNFEKVLGYLDAFFQTHPNLTVSLSLLRNVREKGGEFQVRGGEWQELRKAIAGVTYDGSSNYSNLQTNNCDLNLLVTDGLATQLPPHTSFFKANTPYLALATRPISALHPLSSLTYQTGGRVLDLQNMEVAQAIALTRQRAFRLPLQSSNIRVYPLPSRAPFVHRFLLKERFGNKRKLKLALDEMKVTTETLPPRWLSHLYGVTELQRLESSDASPSQIIDHCEEYTLASDLTSLIVLENFADHIEFEIPPPEADLREKYYAKLKERRQQSEERLTYVWSEVLQRHRMKAPGIEVLIYNELSKIQKFNEAQRYAFQAEQLDPSVRKAFLDWEREAMQLLATRKEASKQAKIAPWKQELLRLRIASQELTQKVPAARSPLAVSIRGLVRKPGTIEFQGPTTLKQALVEAGASKREDLSRVSLYRSGTKKTYNTLSKAFRDFPLLPGDMVVVEGLNRSSSFADADPFANSDPFSSEEPVDRAAEFEGQPAVVENPSAGNLPAQEIPESIFTRDLNAFGVEAETSQEATESHFDPVPIAAQALDLFRKGEEAAAERHLSNIRELFPHRSSALRLEALCHWQMGELLKAETTLKEALEINGTDYLAANLIATIALHKGKDSVEKARQIYRRILNSAWGRDEFLAQTILLTDRNALLTGGPSTVMESKLPKDLRIVVTNLQPDPSFQLTIQDPTSFRTGHGEISPTGVVNISTVGLHEITDREVVAGEYQLEGRCDRDQLLVISTYEKFSSSQQKASHEVVLLQGGGDGQLLKAVSFD</sequence>
<dbReference type="Gene3D" id="3.10.560.10">
    <property type="entry name" value="Outer membrane lipoprotein wza domain like"/>
    <property type="match status" value="1"/>
</dbReference>
<dbReference type="Gene3D" id="1.25.40.10">
    <property type="entry name" value="Tetratricopeptide repeat domain"/>
    <property type="match status" value="1"/>
</dbReference>
<keyword evidence="3" id="KW-1185">Reference proteome</keyword>
<reference evidence="2" key="1">
    <citation type="journal article" date="2014" name="Int. J. Syst. Evol. Microbiol.">
        <title>Complete genome sequence of Corynebacterium casei LMG S-19264T (=DSM 44701T), isolated from a smear-ripened cheese.</title>
        <authorList>
            <consortium name="US DOE Joint Genome Institute (JGI-PGF)"/>
            <person name="Walter F."/>
            <person name="Albersmeier A."/>
            <person name="Kalinowski J."/>
            <person name="Ruckert C."/>
        </authorList>
    </citation>
    <scope>NUCLEOTIDE SEQUENCE</scope>
    <source>
        <strain evidence="2">KCTC 12988</strain>
    </source>
</reference>
<accession>A0A918WG76</accession>